<feature type="region of interest" description="Disordered" evidence="5">
    <location>
        <begin position="514"/>
        <end position="563"/>
    </location>
</feature>
<dbReference type="Proteomes" id="UP000515163">
    <property type="component" value="Unplaced"/>
</dbReference>
<evidence type="ECO:0000313" key="8">
    <source>
        <dbReference type="RefSeq" id="XP_031557101.1"/>
    </source>
</evidence>
<dbReference type="Gene3D" id="2.20.100.10">
    <property type="entry name" value="Thrombospondin type-1 (TSP1) repeat"/>
    <property type="match status" value="1"/>
</dbReference>
<dbReference type="KEGG" id="aten:116293774"/>
<evidence type="ECO:0000256" key="4">
    <source>
        <dbReference type="SAM" id="Coils"/>
    </source>
</evidence>
<evidence type="ECO:0000256" key="1">
    <source>
        <dbReference type="ARBA" id="ARBA00004613"/>
    </source>
</evidence>
<feature type="compositionally biased region" description="Basic and acidic residues" evidence="5">
    <location>
        <begin position="292"/>
        <end position="306"/>
    </location>
</feature>
<feature type="compositionally biased region" description="Basic and acidic residues" evidence="5">
    <location>
        <begin position="722"/>
        <end position="731"/>
    </location>
</feature>
<feature type="signal peptide" evidence="6">
    <location>
        <begin position="1"/>
        <end position="19"/>
    </location>
</feature>
<feature type="compositionally biased region" description="Polar residues" evidence="5">
    <location>
        <begin position="229"/>
        <end position="244"/>
    </location>
</feature>
<dbReference type="GO" id="GO:0005576">
    <property type="term" value="C:extracellular region"/>
    <property type="evidence" value="ECO:0007669"/>
    <property type="project" value="UniProtKB-SubCell"/>
</dbReference>
<dbReference type="InParanoid" id="A0A6P8HN29"/>
<feature type="compositionally biased region" description="Polar residues" evidence="5">
    <location>
        <begin position="514"/>
        <end position="525"/>
    </location>
</feature>
<dbReference type="OrthoDB" id="446173at2759"/>
<sequence>MEVRLLACLLLVCLPNYNASWLSFEQEKIDGENQYFFNPQSNSEELGNYVSNGNVDDGTREDISLDKRSVNKPGNVFDALEENLGLPDKDQRNIIKEVGQASKDVPDSVRYISDLMMEEIGQIEKDFALQFSKMLPLHEILPDSQAPMLENYDTENSNEIKEDENYGSGEVNEQEEKVDDLSYESSTTDSEKDFAESPSFQQSKEEVEFKNEYVKNARTRSGIKEKATNHVTKSTIKIKNQSPSHGIGNDDDLDSPVVFPKKQHYNKPVQSEKTSASSGELEELGNLVVDTKLGKDSGQNRESRTFDEFTIKKDNVSNLFAHSEKEMKNSAKLDVNKSSPNGTYSTLYSTLQNDNKFIQERSKTEKYQDSLDKPNERSKRSKHTEDNKKHHEKSSSVDDDDDDIRLKKSGIFENIANAFAHIDKTKKENERVEKRKKSTLEEIHETNPIQPVNGGFTSWTDWSECSETCGKDSVRMRMRVCTNPPPDNGGKDCQGWRFEVKYCKLPSCKEQQGKVSESKTKTGLKSQRKEISREEIQQPHSTNASLGQEGTNKTAKNLKQQRSQTNRIIEAMFKDVIHKAFVISKDLKVNTTKENTTETKSAPIEIHTDSGLIASENEVDTIDDAPDTSDSMESEGQENMESEGQTNPSPQDMESQNQDIQSSQEMEYEGEKNPTNMESVGEVNPSPQDMEFKGQENQQTSQDAPSQARENSSAQQMEFEEDSKSLQKEETSQESDSTQSTNVKQSEESQSSQHTNV</sequence>
<feature type="compositionally biased region" description="Acidic residues" evidence="5">
    <location>
        <begin position="617"/>
        <end position="641"/>
    </location>
</feature>
<dbReference type="AlphaFoldDB" id="A0A6P8HN29"/>
<accession>A0A6P8HN29</accession>
<dbReference type="InterPro" id="IPR000884">
    <property type="entry name" value="TSP1_rpt"/>
</dbReference>
<evidence type="ECO:0000256" key="3">
    <source>
        <dbReference type="ARBA" id="ARBA00023157"/>
    </source>
</evidence>
<evidence type="ECO:0000256" key="2">
    <source>
        <dbReference type="ARBA" id="ARBA00022525"/>
    </source>
</evidence>
<dbReference type="Pfam" id="PF00090">
    <property type="entry name" value="TSP_1"/>
    <property type="match status" value="1"/>
</dbReference>
<dbReference type="GeneID" id="116293774"/>
<dbReference type="FunFam" id="2.20.100.10:FF:000001">
    <property type="entry name" value="semaphorin-5A isoform X1"/>
    <property type="match status" value="1"/>
</dbReference>
<protein>
    <submittedName>
        <fullName evidence="8">Cylicin-1-like</fullName>
    </submittedName>
</protein>
<feature type="region of interest" description="Disordered" evidence="5">
    <location>
        <begin position="362"/>
        <end position="403"/>
    </location>
</feature>
<dbReference type="GO" id="GO:0006508">
    <property type="term" value="P:proteolysis"/>
    <property type="evidence" value="ECO:0007669"/>
    <property type="project" value="TreeGrafter"/>
</dbReference>
<feature type="compositionally biased region" description="Basic and acidic residues" evidence="5">
    <location>
        <begin position="527"/>
        <end position="537"/>
    </location>
</feature>
<organism evidence="7 8">
    <name type="scientific">Actinia tenebrosa</name>
    <name type="common">Australian red waratah sea anemone</name>
    <dbReference type="NCBI Taxonomy" id="6105"/>
    <lineage>
        <taxon>Eukaryota</taxon>
        <taxon>Metazoa</taxon>
        <taxon>Cnidaria</taxon>
        <taxon>Anthozoa</taxon>
        <taxon>Hexacorallia</taxon>
        <taxon>Actiniaria</taxon>
        <taxon>Actiniidae</taxon>
        <taxon>Actinia</taxon>
    </lineage>
</organism>
<dbReference type="PANTHER" id="PTHR13723">
    <property type="entry name" value="ADAMTS A DISINTEGRIN AND METALLOPROTEASE WITH THROMBOSPONDIN MOTIFS PROTEASE"/>
    <property type="match status" value="1"/>
</dbReference>
<feature type="compositionally biased region" description="Basic and acidic residues" evidence="5">
    <location>
        <begin position="362"/>
        <end position="396"/>
    </location>
</feature>
<name>A0A6P8HN29_ACTTE</name>
<keyword evidence="2" id="KW-0964">Secreted</keyword>
<feature type="compositionally biased region" description="Polar residues" evidence="5">
    <location>
        <begin position="742"/>
        <end position="757"/>
    </location>
</feature>
<dbReference type="PROSITE" id="PS50092">
    <property type="entry name" value="TSP1"/>
    <property type="match status" value="1"/>
</dbReference>
<keyword evidence="3" id="KW-1015">Disulfide bond</keyword>
<dbReference type="RefSeq" id="XP_031557101.1">
    <property type="nucleotide sequence ID" value="XM_031701241.1"/>
</dbReference>
<feature type="compositionally biased region" description="Polar residues" evidence="5">
    <location>
        <begin position="268"/>
        <end position="278"/>
    </location>
</feature>
<dbReference type="SMART" id="SM00209">
    <property type="entry name" value="TSP1"/>
    <property type="match status" value="1"/>
</dbReference>
<feature type="region of interest" description="Disordered" evidence="5">
    <location>
        <begin position="220"/>
        <end position="306"/>
    </location>
</feature>
<dbReference type="GO" id="GO:0031012">
    <property type="term" value="C:extracellular matrix"/>
    <property type="evidence" value="ECO:0007669"/>
    <property type="project" value="TreeGrafter"/>
</dbReference>
<feature type="coiled-coil region" evidence="4">
    <location>
        <begin position="415"/>
        <end position="442"/>
    </location>
</feature>
<keyword evidence="4" id="KW-0175">Coiled coil</keyword>
<feature type="chain" id="PRO_5028012506" evidence="6">
    <location>
        <begin position="20"/>
        <end position="757"/>
    </location>
</feature>
<feature type="compositionally biased region" description="Acidic residues" evidence="5">
    <location>
        <begin position="172"/>
        <end position="182"/>
    </location>
</feature>
<comment type="subcellular location">
    <subcellularLocation>
        <location evidence="1">Secreted</location>
    </subcellularLocation>
</comment>
<feature type="compositionally biased region" description="Polar residues" evidence="5">
    <location>
        <begin position="695"/>
        <end position="716"/>
    </location>
</feature>
<feature type="region of interest" description="Disordered" evidence="5">
    <location>
        <begin position="157"/>
        <end position="207"/>
    </location>
</feature>
<evidence type="ECO:0000313" key="7">
    <source>
        <dbReference type="Proteomes" id="UP000515163"/>
    </source>
</evidence>
<feature type="non-terminal residue" evidence="8">
    <location>
        <position position="757"/>
    </location>
</feature>
<evidence type="ECO:0000256" key="5">
    <source>
        <dbReference type="SAM" id="MobiDB-lite"/>
    </source>
</evidence>
<reference evidence="8" key="1">
    <citation type="submission" date="2025-08" db="UniProtKB">
        <authorList>
            <consortium name="RefSeq"/>
        </authorList>
    </citation>
    <scope>IDENTIFICATION</scope>
    <source>
        <tissue evidence="8">Tentacle</tissue>
    </source>
</reference>
<feature type="region of interest" description="Disordered" evidence="5">
    <location>
        <begin position="593"/>
        <end position="757"/>
    </location>
</feature>
<dbReference type="PANTHER" id="PTHR13723:SF318">
    <property type="entry name" value="PEPTIDASE M12B DOMAIN-CONTAINING PROTEIN"/>
    <property type="match status" value="1"/>
</dbReference>
<dbReference type="GO" id="GO:0004222">
    <property type="term" value="F:metalloendopeptidase activity"/>
    <property type="evidence" value="ECO:0007669"/>
    <property type="project" value="TreeGrafter"/>
</dbReference>
<dbReference type="InterPro" id="IPR036383">
    <property type="entry name" value="TSP1_rpt_sf"/>
</dbReference>
<keyword evidence="7" id="KW-1185">Reference proteome</keyword>
<feature type="compositionally biased region" description="Polar residues" evidence="5">
    <location>
        <begin position="538"/>
        <end position="563"/>
    </location>
</feature>
<dbReference type="SUPFAM" id="SSF82895">
    <property type="entry name" value="TSP-1 type 1 repeat"/>
    <property type="match status" value="1"/>
</dbReference>
<dbReference type="InterPro" id="IPR050439">
    <property type="entry name" value="ADAMTS_ADAMTS-like"/>
</dbReference>
<gene>
    <name evidence="8" type="primary">LOC116293774</name>
</gene>
<proteinExistence type="predicted"/>
<feature type="compositionally biased region" description="Polar residues" evidence="5">
    <location>
        <begin position="642"/>
        <end position="665"/>
    </location>
</feature>
<evidence type="ECO:0000256" key="6">
    <source>
        <dbReference type="SAM" id="SignalP"/>
    </source>
</evidence>
<keyword evidence="6" id="KW-0732">Signal</keyword>
<dbReference type="GO" id="GO:0030198">
    <property type="term" value="P:extracellular matrix organization"/>
    <property type="evidence" value="ECO:0007669"/>
    <property type="project" value="TreeGrafter"/>
</dbReference>